<keyword evidence="1" id="KW-0862">Zinc</keyword>
<dbReference type="SUPFAM" id="SSF102588">
    <property type="entry name" value="LmbE-like"/>
    <property type="match status" value="1"/>
</dbReference>
<dbReference type="InterPro" id="IPR024078">
    <property type="entry name" value="LmbE-like_dom_sf"/>
</dbReference>
<dbReference type="InterPro" id="IPR003737">
    <property type="entry name" value="GlcNAc_PI_deacetylase-related"/>
</dbReference>
<name>A0A7Y9DTU0_9PSEU</name>
<dbReference type="GO" id="GO:0016137">
    <property type="term" value="P:glycoside metabolic process"/>
    <property type="evidence" value="ECO:0007669"/>
    <property type="project" value="UniProtKB-ARBA"/>
</dbReference>
<accession>A0A7Y9DTU0</accession>
<proteinExistence type="predicted"/>
<keyword evidence="3" id="KW-1185">Reference proteome</keyword>
<dbReference type="GO" id="GO:0016811">
    <property type="term" value="F:hydrolase activity, acting on carbon-nitrogen (but not peptide) bonds, in linear amides"/>
    <property type="evidence" value="ECO:0007669"/>
    <property type="project" value="TreeGrafter"/>
</dbReference>
<evidence type="ECO:0000256" key="1">
    <source>
        <dbReference type="ARBA" id="ARBA00022833"/>
    </source>
</evidence>
<reference evidence="2 3" key="1">
    <citation type="submission" date="2020-07" db="EMBL/GenBank/DDBJ databases">
        <title>Sequencing the genomes of 1000 actinobacteria strains.</title>
        <authorList>
            <person name="Klenk H.-P."/>
        </authorList>
    </citation>
    <scope>NUCLEOTIDE SEQUENCE [LARGE SCALE GENOMIC DNA]</scope>
    <source>
        <strain evidence="2 3">DSM 45772</strain>
    </source>
</reference>
<dbReference type="AlphaFoldDB" id="A0A7Y9DTU0"/>
<protein>
    <submittedName>
        <fullName evidence="2">LmbE family N-acetylglucosaminyl deacetylase</fullName>
    </submittedName>
</protein>
<dbReference type="PANTHER" id="PTHR12993:SF28">
    <property type="entry name" value="LMBE FAMILY PROTEIN"/>
    <property type="match status" value="1"/>
</dbReference>
<dbReference type="Proteomes" id="UP000535890">
    <property type="component" value="Unassembled WGS sequence"/>
</dbReference>
<comment type="caution">
    <text evidence="2">The sequence shown here is derived from an EMBL/GenBank/DDBJ whole genome shotgun (WGS) entry which is preliminary data.</text>
</comment>
<dbReference type="EMBL" id="JACCBN010000001">
    <property type="protein sequence ID" value="NYD35405.1"/>
    <property type="molecule type" value="Genomic_DNA"/>
</dbReference>
<dbReference type="PANTHER" id="PTHR12993">
    <property type="entry name" value="N-ACETYLGLUCOSAMINYL-PHOSPHATIDYLINOSITOL DE-N-ACETYLASE-RELATED"/>
    <property type="match status" value="1"/>
</dbReference>
<evidence type="ECO:0000313" key="2">
    <source>
        <dbReference type="EMBL" id="NYD35405.1"/>
    </source>
</evidence>
<dbReference type="RefSeq" id="WP_343053859.1">
    <property type="nucleotide sequence ID" value="NZ_BAABHP010000004.1"/>
</dbReference>
<organism evidence="2 3">
    <name type="scientific">Actinomycetospora corticicola</name>
    <dbReference type="NCBI Taxonomy" id="663602"/>
    <lineage>
        <taxon>Bacteria</taxon>
        <taxon>Bacillati</taxon>
        <taxon>Actinomycetota</taxon>
        <taxon>Actinomycetes</taxon>
        <taxon>Pseudonocardiales</taxon>
        <taxon>Pseudonocardiaceae</taxon>
        <taxon>Actinomycetospora</taxon>
    </lineage>
</organism>
<gene>
    <name evidence="2" type="ORF">BJ983_001507</name>
</gene>
<dbReference type="Gene3D" id="3.40.50.10320">
    <property type="entry name" value="LmbE-like"/>
    <property type="match status" value="1"/>
</dbReference>
<dbReference type="Pfam" id="PF02585">
    <property type="entry name" value="PIG-L"/>
    <property type="match status" value="1"/>
</dbReference>
<evidence type="ECO:0000313" key="3">
    <source>
        <dbReference type="Proteomes" id="UP000535890"/>
    </source>
</evidence>
<sequence>MARILMIVAHPDDIDFGSGGSVAKWIAEGDTVDYCIVTDGDAGGFDEAVGRGEMATLRRKEQRAAADVYGVGEIDWLGYPDGRLYVTHELRRDLSRVIRKRRPDRAVVPSPTRNLRSTYGSHPDHIAAGEASMCAIYPDARNPFAHPELLADEGLEAWTVPETWIANPGEGADRYLDITDTIDLKIEALRAHESQTGHMTDLAERMQMWGYSQAKSAGWCDDGTPADQRRYAEGFLVLDTK</sequence>